<protein>
    <submittedName>
        <fullName evidence="3">Protein masquerade</fullName>
    </submittedName>
</protein>
<dbReference type="Pfam" id="PF18398">
    <property type="entry name" value="CLIP_SPH_mas"/>
    <property type="match status" value="3"/>
</dbReference>
<feature type="domain" description="Protein masquerade clip-domain" evidence="2">
    <location>
        <begin position="390"/>
        <end position="424"/>
    </location>
</feature>
<dbReference type="Proteomes" id="UP001054837">
    <property type="component" value="Unassembled WGS sequence"/>
</dbReference>
<comment type="caution">
    <text evidence="3">The sequence shown here is derived from an EMBL/GenBank/DDBJ whole genome shotgun (WGS) entry which is preliminary data.</text>
</comment>
<organism evidence="3 4">
    <name type="scientific">Caerostris darwini</name>
    <dbReference type="NCBI Taxonomy" id="1538125"/>
    <lineage>
        <taxon>Eukaryota</taxon>
        <taxon>Metazoa</taxon>
        <taxon>Ecdysozoa</taxon>
        <taxon>Arthropoda</taxon>
        <taxon>Chelicerata</taxon>
        <taxon>Arachnida</taxon>
        <taxon>Araneae</taxon>
        <taxon>Araneomorphae</taxon>
        <taxon>Entelegynae</taxon>
        <taxon>Araneoidea</taxon>
        <taxon>Araneidae</taxon>
        <taxon>Caerostris</taxon>
    </lineage>
</organism>
<dbReference type="AlphaFoldDB" id="A0AAV4RJW5"/>
<sequence length="448" mass="50721">MFWLPGFLFCYALLRTCLVAEPLQCSEFCKEEHLCTEALKGTNCTDGLVCCVKVSPDWNFVITDILRLQPKALSTNSINQRHVGACPGTCVPLHTRKECEYTFSEAICSPETSCCLTKEYMRKMIDKYKYKIEHSSPLVKRSVESQSEDTCPGTCVHSSQTKFCEEVLIRFSCPLNGKCCIKRSTERAFPTAVTMECTGQCLPSHMQQYCLRPNELVFRSSCSRGTICCMRRFLTTSHTQIPSVNRVPNSPLISGSHASDILEHLAVDEAGTVYKVDMTGQIFPLPRLTPQDHIRMEFKRLAAYPRFDGEIIIYTDSTGTLYQQFTPRHAAPSFVQSSETPLKRQPINQFVDYSKENSKKESVKVSNDDQVSILVTNTPVKEEDKSSRPPCPGSCMSYFLRFTCFKGYAIYDGFICPGKSVCCARLRVIEDHEEHLKSLSPYFNDPRK</sequence>
<reference evidence="3 4" key="1">
    <citation type="submission" date="2021-06" db="EMBL/GenBank/DDBJ databases">
        <title>Caerostris darwini draft genome.</title>
        <authorList>
            <person name="Kono N."/>
            <person name="Arakawa K."/>
        </authorList>
    </citation>
    <scope>NUCLEOTIDE SEQUENCE [LARGE SCALE GENOMIC DNA]</scope>
</reference>
<dbReference type="InterPro" id="IPR040479">
    <property type="entry name" value="CLIP_SPH_mas"/>
</dbReference>
<evidence type="ECO:0000256" key="1">
    <source>
        <dbReference type="SAM" id="SignalP"/>
    </source>
</evidence>
<gene>
    <name evidence="3" type="primary">mas_4</name>
    <name evidence="3" type="ORF">CDAR_291321</name>
</gene>
<feature type="chain" id="PRO_5043752781" evidence="1">
    <location>
        <begin position="20"/>
        <end position="448"/>
    </location>
</feature>
<keyword evidence="1" id="KW-0732">Signal</keyword>
<feature type="domain" description="Protein masquerade clip-domain" evidence="2">
    <location>
        <begin position="196"/>
        <end position="230"/>
    </location>
</feature>
<evidence type="ECO:0000259" key="2">
    <source>
        <dbReference type="Pfam" id="PF18398"/>
    </source>
</evidence>
<keyword evidence="4" id="KW-1185">Reference proteome</keyword>
<evidence type="ECO:0000313" key="4">
    <source>
        <dbReference type="Proteomes" id="UP001054837"/>
    </source>
</evidence>
<proteinExistence type="predicted"/>
<dbReference type="EMBL" id="BPLQ01006342">
    <property type="protein sequence ID" value="GIY21745.1"/>
    <property type="molecule type" value="Genomic_DNA"/>
</dbReference>
<feature type="signal peptide" evidence="1">
    <location>
        <begin position="1"/>
        <end position="19"/>
    </location>
</feature>
<accession>A0AAV4RJW5</accession>
<name>A0AAV4RJW5_9ARAC</name>
<feature type="domain" description="Protein masquerade clip-domain" evidence="2">
    <location>
        <begin position="150"/>
        <end position="181"/>
    </location>
</feature>
<evidence type="ECO:0000313" key="3">
    <source>
        <dbReference type="EMBL" id="GIY21745.1"/>
    </source>
</evidence>